<proteinExistence type="inferred from homology"/>
<evidence type="ECO:0000313" key="4">
    <source>
        <dbReference type="Proteomes" id="UP000308828"/>
    </source>
</evidence>
<dbReference type="InterPro" id="IPR051803">
    <property type="entry name" value="TA_system_RelE-like_toxin"/>
</dbReference>
<evidence type="ECO:0000313" key="3">
    <source>
        <dbReference type="EMBL" id="THV21522.1"/>
    </source>
</evidence>
<gene>
    <name evidence="3" type="ORF">FAA97_16045</name>
</gene>
<evidence type="ECO:0000256" key="2">
    <source>
        <dbReference type="ARBA" id="ARBA00022649"/>
    </source>
</evidence>
<dbReference type="InterPro" id="IPR035093">
    <property type="entry name" value="RelE/ParE_toxin_dom_sf"/>
</dbReference>
<comment type="caution">
    <text evidence="3">The sequence shown here is derived from an EMBL/GenBank/DDBJ whole genome shotgun (WGS) entry which is preliminary data.</text>
</comment>
<dbReference type="Pfam" id="PF05016">
    <property type="entry name" value="ParE_toxin"/>
    <property type="match status" value="1"/>
</dbReference>
<reference evidence="3 4" key="1">
    <citation type="submission" date="2019-04" db="EMBL/GenBank/DDBJ databases">
        <title>Genome sequence of strain shin9-1.</title>
        <authorList>
            <person name="Gao J."/>
            <person name="Sun J."/>
        </authorList>
    </citation>
    <scope>NUCLEOTIDE SEQUENCE [LARGE SCALE GENOMIC DNA]</scope>
    <source>
        <strain evidence="4">shin9-1</strain>
    </source>
</reference>
<sequence>MRLIWATTARDDLVHIRRYIARFHSAAAGRVAARILASVELLPLQPELGTRTRLANIRRLIVPGTPYIVYYRLHTDVIEILEVFDGRREAPRSSGD</sequence>
<dbReference type="OrthoDB" id="595470at2"/>
<dbReference type="PANTHER" id="PTHR33755">
    <property type="entry name" value="TOXIN PARE1-RELATED"/>
    <property type="match status" value="1"/>
</dbReference>
<name>A0A4S8NYT8_9HYPH</name>
<dbReference type="AlphaFoldDB" id="A0A4S8NYT8"/>
<accession>A0A4S8NYT8</accession>
<comment type="similarity">
    <text evidence="1">Belongs to the RelE toxin family.</text>
</comment>
<dbReference type="Proteomes" id="UP000308828">
    <property type="component" value="Unassembled WGS sequence"/>
</dbReference>
<keyword evidence="4" id="KW-1185">Reference proteome</keyword>
<evidence type="ECO:0000256" key="1">
    <source>
        <dbReference type="ARBA" id="ARBA00006226"/>
    </source>
</evidence>
<keyword evidence="2" id="KW-1277">Toxin-antitoxin system</keyword>
<dbReference type="RefSeq" id="WP_136599569.1">
    <property type="nucleotide sequence ID" value="NZ_STGV01000005.1"/>
</dbReference>
<dbReference type="InterPro" id="IPR007712">
    <property type="entry name" value="RelE/ParE_toxin"/>
</dbReference>
<organism evidence="3 4">
    <name type="scientific">Peteryoungia ipomoeae</name>
    <dbReference type="NCBI Taxonomy" id="1210932"/>
    <lineage>
        <taxon>Bacteria</taxon>
        <taxon>Pseudomonadati</taxon>
        <taxon>Pseudomonadota</taxon>
        <taxon>Alphaproteobacteria</taxon>
        <taxon>Hyphomicrobiales</taxon>
        <taxon>Rhizobiaceae</taxon>
        <taxon>Peteryoungia</taxon>
    </lineage>
</organism>
<protein>
    <submittedName>
        <fullName evidence="3">Type II toxin-antitoxin system RelE/ParE family toxin</fullName>
    </submittedName>
</protein>
<dbReference type="EMBL" id="STGV01000005">
    <property type="protein sequence ID" value="THV21522.1"/>
    <property type="molecule type" value="Genomic_DNA"/>
</dbReference>
<dbReference type="Gene3D" id="3.30.2310.20">
    <property type="entry name" value="RelE-like"/>
    <property type="match status" value="1"/>
</dbReference>